<dbReference type="CDD" id="cd01346">
    <property type="entry name" value="Maltoporin-like"/>
    <property type="match status" value="1"/>
</dbReference>
<name>A0A3M4B8S0_PSEMA</name>
<evidence type="ECO:0000313" key="11">
    <source>
        <dbReference type="EMBL" id="RMP15567.1"/>
    </source>
</evidence>
<evidence type="ECO:0000256" key="10">
    <source>
        <dbReference type="SAM" id="SignalP"/>
    </source>
</evidence>
<dbReference type="GO" id="GO:0015288">
    <property type="term" value="F:porin activity"/>
    <property type="evidence" value="ECO:0007669"/>
    <property type="project" value="UniProtKB-KW"/>
</dbReference>
<dbReference type="SUPFAM" id="SSF56935">
    <property type="entry name" value="Porins"/>
    <property type="match status" value="1"/>
</dbReference>
<dbReference type="GO" id="GO:0006811">
    <property type="term" value="P:monoatomic ion transport"/>
    <property type="evidence" value="ECO:0007669"/>
    <property type="project" value="UniProtKB-KW"/>
</dbReference>
<comment type="caution">
    <text evidence="11">The sequence shown here is derived from an EMBL/GenBank/DDBJ whole genome shotgun (WGS) entry which is preliminary data.</text>
</comment>
<keyword evidence="7" id="KW-0626">Porin</keyword>
<evidence type="ECO:0000256" key="8">
    <source>
        <dbReference type="ARBA" id="ARBA00023136"/>
    </source>
</evidence>
<proteinExistence type="inferred from homology"/>
<keyword evidence="12" id="KW-1185">Reference proteome</keyword>
<keyword evidence="9" id="KW-0998">Cell outer membrane</keyword>
<evidence type="ECO:0000256" key="7">
    <source>
        <dbReference type="ARBA" id="ARBA00023114"/>
    </source>
</evidence>
<evidence type="ECO:0000313" key="12">
    <source>
        <dbReference type="Proteomes" id="UP000276587"/>
    </source>
</evidence>
<keyword evidence="10" id="KW-0732">Signal</keyword>
<evidence type="ECO:0000256" key="4">
    <source>
        <dbReference type="ARBA" id="ARBA00022452"/>
    </source>
</evidence>
<dbReference type="PANTHER" id="PTHR38762">
    <property type="entry name" value="CRYPTIC OUTER MEMBRANE PORIN BGLH-RELATED"/>
    <property type="match status" value="1"/>
</dbReference>
<sequence length="418" mass="46623">MQNNNKKDDTFMNRKIKNVVVMTCSSIVFPLSAHALEFSGYLRAGAGGSSSGGTQSCFQLPGAQSKYRLGNECEQYSELELRQDLAKFDDGSVLSVDGMAAFYEGYGHTPEFTGDDGWARMAQLYGQWSNVAALNGGSLWAGRRFYKRNDVLISDYFYWNQSATGAGVENVQLGDYKYSYAFSRKDNVFQRDYINRHDFNVDGIQVNPGGVLQLGLSYIEKPNREQVHNGWAVTAQHKQTPFLGGHNTFALQYGEGSGTGLGYTGDPTLDDSSRSWRAVEYFDWQVTPRFGGQFNVVYQQDERDIGGRQSWLSVGVRPSYALTEHIKLVTEVGHDQVNASGGMRKLNKFTVAPTWSPAGQDFWARPEIRLYYTYAQWNKAAQEAASELVPGTALSDSGAFGTSRNGSNFGVQIEYWWK</sequence>
<dbReference type="GO" id="GO:0009279">
    <property type="term" value="C:cell outer membrane"/>
    <property type="evidence" value="ECO:0007669"/>
    <property type="project" value="UniProtKB-SubCell"/>
</dbReference>
<dbReference type="InterPro" id="IPR003192">
    <property type="entry name" value="Porin_LamB"/>
</dbReference>
<evidence type="ECO:0000256" key="3">
    <source>
        <dbReference type="ARBA" id="ARBA00022448"/>
    </source>
</evidence>
<dbReference type="GO" id="GO:0015144">
    <property type="term" value="F:carbohydrate transmembrane transporter activity"/>
    <property type="evidence" value="ECO:0007669"/>
    <property type="project" value="TreeGrafter"/>
</dbReference>
<comment type="similarity">
    <text evidence="2">Belongs to the porin LamB (TC 1.B.3) family.</text>
</comment>
<organism evidence="11 12">
    <name type="scientific">Pseudomonas marginalis pv. marginalis</name>
    <dbReference type="NCBI Taxonomy" id="97473"/>
    <lineage>
        <taxon>Bacteria</taxon>
        <taxon>Pseudomonadati</taxon>
        <taxon>Pseudomonadota</taxon>
        <taxon>Gammaproteobacteria</taxon>
        <taxon>Pseudomonadales</taxon>
        <taxon>Pseudomonadaceae</taxon>
        <taxon>Pseudomonas</taxon>
    </lineage>
</organism>
<dbReference type="Proteomes" id="UP000276587">
    <property type="component" value="Unassembled WGS sequence"/>
</dbReference>
<evidence type="ECO:0000256" key="1">
    <source>
        <dbReference type="ARBA" id="ARBA00004571"/>
    </source>
</evidence>
<keyword evidence="4" id="KW-1134">Transmembrane beta strand</keyword>
<accession>A0A3M4B8S0</accession>
<evidence type="ECO:0000256" key="6">
    <source>
        <dbReference type="ARBA" id="ARBA00023065"/>
    </source>
</evidence>
<protein>
    <recommendedName>
        <fullName evidence="13">Maltoporin</fullName>
    </recommendedName>
</protein>
<evidence type="ECO:0008006" key="13">
    <source>
        <dbReference type="Google" id="ProtNLM"/>
    </source>
</evidence>
<gene>
    <name evidence="11" type="ORF">ALQ29_01858</name>
</gene>
<dbReference type="AlphaFoldDB" id="A0A3M4B8S0"/>
<dbReference type="GO" id="GO:0046930">
    <property type="term" value="C:pore complex"/>
    <property type="evidence" value="ECO:0007669"/>
    <property type="project" value="UniProtKB-KW"/>
</dbReference>
<dbReference type="InterPro" id="IPR050286">
    <property type="entry name" value="G_neg_Bact_CarbUptk_Porin"/>
</dbReference>
<dbReference type="Gene3D" id="2.40.170.10">
    <property type="entry name" value="Porin, LamB type"/>
    <property type="match status" value="1"/>
</dbReference>
<keyword evidence="5" id="KW-0812">Transmembrane</keyword>
<dbReference type="InterPro" id="IPR036998">
    <property type="entry name" value="Porin_LamB_sf"/>
</dbReference>
<keyword evidence="3" id="KW-0813">Transport</keyword>
<evidence type="ECO:0000256" key="5">
    <source>
        <dbReference type="ARBA" id="ARBA00022692"/>
    </source>
</evidence>
<evidence type="ECO:0000256" key="2">
    <source>
        <dbReference type="ARBA" id="ARBA00007055"/>
    </source>
</evidence>
<dbReference type="Pfam" id="PF02264">
    <property type="entry name" value="LamB"/>
    <property type="match status" value="1"/>
</dbReference>
<dbReference type="PANTHER" id="PTHR38762:SF1">
    <property type="entry name" value="CRYPTIC OUTER MEMBRANE PORIN BGLH-RELATED"/>
    <property type="match status" value="1"/>
</dbReference>
<keyword evidence="6" id="KW-0406">Ion transport</keyword>
<feature type="signal peptide" evidence="10">
    <location>
        <begin position="1"/>
        <end position="35"/>
    </location>
</feature>
<comment type="subcellular location">
    <subcellularLocation>
        <location evidence="1">Cell outer membrane</location>
        <topology evidence="1">Multi-pass membrane protein</topology>
    </subcellularLocation>
</comment>
<keyword evidence="8" id="KW-0472">Membrane</keyword>
<reference evidence="11 12" key="1">
    <citation type="submission" date="2018-08" db="EMBL/GenBank/DDBJ databases">
        <title>Recombination of ecologically and evolutionarily significant loci maintains genetic cohesion in the Pseudomonas syringae species complex.</title>
        <authorList>
            <person name="Dillon M."/>
            <person name="Thakur S."/>
            <person name="Almeida R.N.D."/>
            <person name="Weir B.S."/>
            <person name="Guttman D.S."/>
        </authorList>
    </citation>
    <scope>NUCLEOTIDE SEQUENCE [LARGE SCALE GENOMIC DNA]</scope>
    <source>
        <strain evidence="11 12">ICMP 3555</strain>
    </source>
</reference>
<dbReference type="EMBL" id="RBQF01000008">
    <property type="protein sequence ID" value="RMP15567.1"/>
    <property type="molecule type" value="Genomic_DNA"/>
</dbReference>
<dbReference type="GO" id="GO:0015774">
    <property type="term" value="P:polysaccharide transport"/>
    <property type="evidence" value="ECO:0007669"/>
    <property type="project" value="TreeGrafter"/>
</dbReference>
<evidence type="ECO:0000256" key="9">
    <source>
        <dbReference type="ARBA" id="ARBA00023237"/>
    </source>
</evidence>
<feature type="chain" id="PRO_5017965825" description="Maltoporin" evidence="10">
    <location>
        <begin position="36"/>
        <end position="418"/>
    </location>
</feature>